<comment type="similarity">
    <text evidence="1 10">Belongs to the RNA polymerase subunit omega family.</text>
</comment>
<name>B7K5X1_RIPO1</name>
<reference evidence="12" key="1">
    <citation type="journal article" date="2011" name="MBio">
        <title>Novel metabolic attributes of the genus Cyanothece, comprising a group of unicellular nitrogen-fixing Cyanobacteria.</title>
        <authorList>
            <person name="Bandyopadhyay A."/>
            <person name="Elvitigala T."/>
            <person name="Welsh E."/>
            <person name="Stockel J."/>
            <person name="Liberton M."/>
            <person name="Min H."/>
            <person name="Sherman L.A."/>
            <person name="Pakrasi H.B."/>
        </authorList>
    </citation>
    <scope>NUCLEOTIDE SEQUENCE [LARGE SCALE GENOMIC DNA]</scope>
    <source>
        <strain evidence="12">PCC 8801</strain>
    </source>
</reference>
<evidence type="ECO:0000256" key="5">
    <source>
        <dbReference type="ARBA" id="ARBA00022679"/>
    </source>
</evidence>
<comment type="catalytic activity">
    <reaction evidence="9 10">
        <text>RNA(n) + a ribonucleoside 5'-triphosphate = RNA(n+1) + diphosphate</text>
        <dbReference type="Rhea" id="RHEA:21248"/>
        <dbReference type="Rhea" id="RHEA-COMP:14527"/>
        <dbReference type="Rhea" id="RHEA-COMP:17342"/>
        <dbReference type="ChEBI" id="CHEBI:33019"/>
        <dbReference type="ChEBI" id="CHEBI:61557"/>
        <dbReference type="ChEBI" id="CHEBI:140395"/>
        <dbReference type="EC" id="2.7.7.6"/>
    </reaction>
</comment>
<dbReference type="EC" id="2.7.7.6" evidence="2 10"/>
<evidence type="ECO:0000313" key="12">
    <source>
        <dbReference type="Proteomes" id="UP000008204"/>
    </source>
</evidence>
<dbReference type="GO" id="GO:0003677">
    <property type="term" value="F:DNA binding"/>
    <property type="evidence" value="ECO:0007669"/>
    <property type="project" value="UniProtKB-UniRule"/>
</dbReference>
<protein>
    <recommendedName>
        <fullName evidence="3 10">DNA-directed RNA polymerase subunit omega</fullName>
        <shortName evidence="10">RNAP omega subunit</shortName>
        <ecNumber evidence="2 10">2.7.7.6</ecNumber>
    </recommendedName>
    <alternativeName>
        <fullName evidence="10">RNA polymerase omega subunit</fullName>
    </alternativeName>
    <alternativeName>
        <fullName evidence="8 10">Transcriptase subunit omega</fullName>
    </alternativeName>
</protein>
<evidence type="ECO:0000256" key="3">
    <source>
        <dbReference type="ARBA" id="ARBA00013725"/>
    </source>
</evidence>
<dbReference type="SMART" id="SM01409">
    <property type="entry name" value="RNA_pol_Rpb6"/>
    <property type="match status" value="1"/>
</dbReference>
<keyword evidence="12" id="KW-1185">Reference proteome</keyword>
<proteinExistence type="inferred from homology"/>
<organism evidence="11 12">
    <name type="scientific">Rippkaea orientalis (strain PCC 8801 / RF-1)</name>
    <name type="common">Cyanothece sp. (strain PCC 8801)</name>
    <dbReference type="NCBI Taxonomy" id="41431"/>
    <lineage>
        <taxon>Bacteria</taxon>
        <taxon>Bacillati</taxon>
        <taxon>Cyanobacteriota</taxon>
        <taxon>Cyanophyceae</taxon>
        <taxon>Oscillatoriophycideae</taxon>
        <taxon>Chroococcales</taxon>
        <taxon>Aphanothecaceae</taxon>
        <taxon>Rippkaea</taxon>
        <taxon>Rippkaea orientalis</taxon>
    </lineage>
</organism>
<dbReference type="GO" id="GO:0000428">
    <property type="term" value="C:DNA-directed RNA polymerase complex"/>
    <property type="evidence" value="ECO:0007669"/>
    <property type="project" value="UniProtKB-KW"/>
</dbReference>
<dbReference type="InterPro" id="IPR036161">
    <property type="entry name" value="RPB6/omega-like_sf"/>
</dbReference>
<dbReference type="EMBL" id="CP001287">
    <property type="protein sequence ID" value="ACK68024.1"/>
    <property type="molecule type" value="Genomic_DNA"/>
</dbReference>
<evidence type="ECO:0000256" key="4">
    <source>
        <dbReference type="ARBA" id="ARBA00022478"/>
    </source>
</evidence>
<evidence type="ECO:0000256" key="1">
    <source>
        <dbReference type="ARBA" id="ARBA00006711"/>
    </source>
</evidence>
<dbReference type="eggNOG" id="ENOG5032RMS">
    <property type="taxonomic scope" value="Bacteria"/>
</dbReference>
<gene>
    <name evidence="10" type="primary">rpoZ</name>
    <name evidence="11" type="ordered locus">PCC8801_4088</name>
</gene>
<comment type="subunit">
    <text evidence="10">In cyanobacteria the RNAP catalytic core is composed of 2 alpha, 1 beta, 1 beta', 1 gamma and 1 omega subunit. When a sigma factor is associated with the core the holoenzyme is formed, which can initiate transcription.</text>
</comment>
<dbReference type="HAMAP" id="MF_00366">
    <property type="entry name" value="RNApol_bact_RpoZ"/>
    <property type="match status" value="1"/>
</dbReference>
<dbReference type="NCBIfam" id="NF001574">
    <property type="entry name" value="PRK00392.2-5"/>
    <property type="match status" value="1"/>
</dbReference>
<dbReference type="Proteomes" id="UP000008204">
    <property type="component" value="Chromosome"/>
</dbReference>
<dbReference type="GO" id="GO:0006351">
    <property type="term" value="P:DNA-templated transcription"/>
    <property type="evidence" value="ECO:0007669"/>
    <property type="project" value="UniProtKB-UniRule"/>
</dbReference>
<dbReference type="STRING" id="41431.PCC8801_4088"/>
<dbReference type="HOGENOM" id="CLU_175526_0_0_3"/>
<dbReference type="InterPro" id="IPR006110">
    <property type="entry name" value="Pol_omega/Rpo6/RPB6"/>
</dbReference>
<dbReference type="KEGG" id="cyp:PCC8801_4088"/>
<evidence type="ECO:0000256" key="7">
    <source>
        <dbReference type="ARBA" id="ARBA00023163"/>
    </source>
</evidence>
<evidence type="ECO:0000256" key="9">
    <source>
        <dbReference type="ARBA" id="ARBA00048552"/>
    </source>
</evidence>
<sequence>MAKNFAWDSAEIVARADKLMEVASNRYRIVVQIARRAKRCRYEEQENGDGSMLKPVMRAVLEMSDELTEPEILRDHLN</sequence>
<keyword evidence="7 10" id="KW-0804">Transcription</keyword>
<dbReference type="SUPFAM" id="SSF63562">
    <property type="entry name" value="RPB6/omega subunit-like"/>
    <property type="match status" value="1"/>
</dbReference>
<accession>B7K5X1</accession>
<comment type="function">
    <text evidence="10">Promotes RNA polymerase assembly. Latches the N- and C-terminal regions of the beta' subunit thereby facilitating its interaction with the beta and alpha subunits.</text>
</comment>
<dbReference type="GO" id="GO:0003899">
    <property type="term" value="F:DNA-directed RNA polymerase activity"/>
    <property type="evidence" value="ECO:0007669"/>
    <property type="project" value="UniProtKB-UniRule"/>
</dbReference>
<evidence type="ECO:0000256" key="10">
    <source>
        <dbReference type="HAMAP-Rule" id="MF_00366"/>
    </source>
</evidence>
<dbReference type="OrthoDB" id="463386at2"/>
<keyword evidence="5 10" id="KW-0808">Transferase</keyword>
<dbReference type="Gene3D" id="3.90.940.10">
    <property type="match status" value="1"/>
</dbReference>
<evidence type="ECO:0000256" key="6">
    <source>
        <dbReference type="ARBA" id="ARBA00022695"/>
    </source>
</evidence>
<dbReference type="InterPro" id="IPR003716">
    <property type="entry name" value="DNA-dir_RNA_pol_omega"/>
</dbReference>
<keyword evidence="4 10" id="KW-0240">DNA-directed RNA polymerase</keyword>
<dbReference type="AlphaFoldDB" id="B7K5X1"/>
<dbReference type="RefSeq" id="WP_012597277.1">
    <property type="nucleotide sequence ID" value="NC_011726.1"/>
</dbReference>
<keyword evidence="6 10" id="KW-0548">Nucleotidyltransferase</keyword>
<evidence type="ECO:0000313" key="11">
    <source>
        <dbReference type="EMBL" id="ACK68024.1"/>
    </source>
</evidence>
<evidence type="ECO:0000256" key="8">
    <source>
        <dbReference type="ARBA" id="ARBA00029924"/>
    </source>
</evidence>
<evidence type="ECO:0000256" key="2">
    <source>
        <dbReference type="ARBA" id="ARBA00012418"/>
    </source>
</evidence>
<dbReference type="Pfam" id="PF01192">
    <property type="entry name" value="RNA_pol_Rpb6"/>
    <property type="match status" value="1"/>
</dbReference>